<evidence type="ECO:0000313" key="3">
    <source>
        <dbReference type="EMBL" id="JAC20123.1"/>
    </source>
</evidence>
<dbReference type="PANTHER" id="PTHR24007">
    <property type="entry name" value="BRCA1-ASSOCIATED PROTEIN"/>
    <property type="match status" value="1"/>
</dbReference>
<keyword evidence="1" id="KW-0175">Coiled coil</keyword>
<feature type="coiled-coil region" evidence="1">
    <location>
        <begin position="2"/>
        <end position="67"/>
    </location>
</feature>
<proteinExistence type="evidence at transcript level"/>
<dbReference type="AlphaFoldDB" id="A0A023FHC7"/>
<evidence type="ECO:0000256" key="1">
    <source>
        <dbReference type="SAM" id="Coils"/>
    </source>
</evidence>
<accession>A0A023FHC7</accession>
<dbReference type="PANTHER" id="PTHR24007:SF7">
    <property type="entry name" value="BRCA1-ASSOCIATED PROTEIN"/>
    <property type="match status" value="1"/>
</dbReference>
<dbReference type="GO" id="GO:0007265">
    <property type="term" value="P:Ras protein signal transduction"/>
    <property type="evidence" value="ECO:0007669"/>
    <property type="project" value="TreeGrafter"/>
</dbReference>
<name>A0A023FHC7_AMBCJ</name>
<dbReference type="EMBL" id="GBBK01004359">
    <property type="protein sequence ID" value="JAC20123.1"/>
    <property type="molecule type" value="mRNA"/>
</dbReference>
<reference evidence="3" key="1">
    <citation type="submission" date="2014-03" db="EMBL/GenBank/DDBJ databases">
        <title>The sialotranscriptome of Amblyomma triste, Amblyomma parvum and Amblyomma cajennense ticks, uncovered by 454-based RNA-seq.</title>
        <authorList>
            <person name="Garcia G.R."/>
            <person name="Gardinassi L.G."/>
            <person name="Ribeiro J.M."/>
            <person name="Anatriello E."/>
            <person name="Ferreira B.R."/>
            <person name="Moreira H.N."/>
            <person name="Mafra C."/>
            <person name="Olegario M.M."/>
            <person name="Szabo P.J."/>
            <person name="Miranda-Santos I.K."/>
            <person name="Maruyama S.R."/>
        </authorList>
    </citation>
    <scope>NUCLEOTIDE SEQUENCE</scope>
    <source>
        <strain evidence="3">Uberlandia</strain>
        <tissue evidence="3">Salivary glands</tissue>
    </source>
</reference>
<evidence type="ECO:0000256" key="2">
    <source>
        <dbReference type="SAM" id="MobiDB-lite"/>
    </source>
</evidence>
<protein>
    <submittedName>
        <fullName evidence="3">Putative brca1-associated protein</fullName>
    </submittedName>
</protein>
<dbReference type="GO" id="GO:0005737">
    <property type="term" value="C:cytoplasm"/>
    <property type="evidence" value="ECO:0007669"/>
    <property type="project" value="TreeGrafter"/>
</dbReference>
<dbReference type="GO" id="GO:0016567">
    <property type="term" value="P:protein ubiquitination"/>
    <property type="evidence" value="ECO:0007669"/>
    <property type="project" value="TreeGrafter"/>
</dbReference>
<sequence length="115" mass="13456">MRRKSEQLSQQLTKTKAELQEEKEINKCLRENQVAWQSKLKDVETRLLELQETKDKEIKDLQEQIRDLMFYLDAKEKIGSSSAEMQLQLQEGTIVVGNPGPSGTPTQKQRRRKNR</sequence>
<feature type="region of interest" description="Disordered" evidence="2">
    <location>
        <begin position="90"/>
        <end position="115"/>
    </location>
</feature>
<organism evidence="3">
    <name type="scientific">Amblyomma cajennense</name>
    <name type="common">Cayenne tick</name>
    <name type="synonym">Acarus cajennensis</name>
    <dbReference type="NCBI Taxonomy" id="34607"/>
    <lineage>
        <taxon>Eukaryota</taxon>
        <taxon>Metazoa</taxon>
        <taxon>Ecdysozoa</taxon>
        <taxon>Arthropoda</taxon>
        <taxon>Chelicerata</taxon>
        <taxon>Arachnida</taxon>
        <taxon>Acari</taxon>
        <taxon>Parasitiformes</taxon>
        <taxon>Ixodida</taxon>
        <taxon>Ixodoidea</taxon>
        <taxon>Ixodidae</taxon>
        <taxon>Amblyomminae</taxon>
        <taxon>Amblyomma</taxon>
    </lineage>
</organism>
<dbReference type="GO" id="GO:0061630">
    <property type="term" value="F:ubiquitin protein ligase activity"/>
    <property type="evidence" value="ECO:0007669"/>
    <property type="project" value="TreeGrafter"/>
</dbReference>